<feature type="transmembrane region" description="Helical" evidence="5">
    <location>
        <begin position="100"/>
        <end position="121"/>
    </location>
</feature>
<gene>
    <name evidence="6" type="ORF">SAMN05443667_101493</name>
</gene>
<keyword evidence="5" id="KW-1003">Cell membrane</keyword>
<protein>
    <recommendedName>
        <fullName evidence="5">Probable membrane transporter protein</fullName>
    </recommendedName>
</protein>
<feature type="transmembrane region" description="Helical" evidence="5">
    <location>
        <begin position="228"/>
        <end position="247"/>
    </location>
</feature>
<keyword evidence="4 5" id="KW-0472">Membrane</keyword>
<evidence type="ECO:0000256" key="3">
    <source>
        <dbReference type="ARBA" id="ARBA00022989"/>
    </source>
</evidence>
<organism evidence="6 7">
    <name type="scientific">Flavobacterium gillisiae</name>
    <dbReference type="NCBI Taxonomy" id="150146"/>
    <lineage>
        <taxon>Bacteria</taxon>
        <taxon>Pseudomonadati</taxon>
        <taxon>Bacteroidota</taxon>
        <taxon>Flavobacteriia</taxon>
        <taxon>Flavobacteriales</taxon>
        <taxon>Flavobacteriaceae</taxon>
        <taxon>Flavobacterium</taxon>
    </lineage>
</organism>
<feature type="transmembrane region" description="Helical" evidence="5">
    <location>
        <begin position="75"/>
        <end position="94"/>
    </location>
</feature>
<evidence type="ECO:0000256" key="4">
    <source>
        <dbReference type="ARBA" id="ARBA00023136"/>
    </source>
</evidence>
<dbReference type="InterPro" id="IPR051598">
    <property type="entry name" value="TSUP/Inactive_protease-like"/>
</dbReference>
<feature type="transmembrane region" description="Helical" evidence="5">
    <location>
        <begin position="133"/>
        <end position="162"/>
    </location>
</feature>
<accession>A0A1H3XFY1</accession>
<evidence type="ECO:0000256" key="5">
    <source>
        <dbReference type="RuleBase" id="RU363041"/>
    </source>
</evidence>
<evidence type="ECO:0000256" key="2">
    <source>
        <dbReference type="ARBA" id="ARBA00022692"/>
    </source>
</evidence>
<dbReference type="GO" id="GO:0005886">
    <property type="term" value="C:plasma membrane"/>
    <property type="evidence" value="ECO:0007669"/>
    <property type="project" value="UniProtKB-SubCell"/>
</dbReference>
<keyword evidence="3 5" id="KW-1133">Transmembrane helix</keyword>
<dbReference type="Pfam" id="PF01925">
    <property type="entry name" value="TauE"/>
    <property type="match status" value="1"/>
</dbReference>
<keyword evidence="2 5" id="KW-0812">Transmembrane</keyword>
<dbReference type="OrthoDB" id="560496at2"/>
<feature type="transmembrane region" description="Helical" evidence="5">
    <location>
        <begin position="174"/>
        <end position="194"/>
    </location>
</feature>
<evidence type="ECO:0000256" key="1">
    <source>
        <dbReference type="ARBA" id="ARBA00004141"/>
    </source>
</evidence>
<keyword evidence="7" id="KW-1185">Reference proteome</keyword>
<dbReference type="Proteomes" id="UP000198951">
    <property type="component" value="Unassembled WGS sequence"/>
</dbReference>
<dbReference type="STRING" id="150146.SAMN05443667_101493"/>
<dbReference type="AlphaFoldDB" id="A0A1H3XFY1"/>
<dbReference type="EMBL" id="FNRD01000001">
    <property type="protein sequence ID" value="SDZ97851.1"/>
    <property type="molecule type" value="Genomic_DNA"/>
</dbReference>
<reference evidence="7" key="1">
    <citation type="submission" date="2016-10" db="EMBL/GenBank/DDBJ databases">
        <authorList>
            <person name="Varghese N."/>
            <person name="Submissions S."/>
        </authorList>
    </citation>
    <scope>NUCLEOTIDE SEQUENCE [LARGE SCALE GENOMIC DNA]</scope>
    <source>
        <strain evidence="7">DSM 22376</strain>
    </source>
</reference>
<feature type="transmembrane region" description="Helical" evidence="5">
    <location>
        <begin position="51"/>
        <end position="68"/>
    </location>
</feature>
<feature type="transmembrane region" description="Helical" evidence="5">
    <location>
        <begin position="206"/>
        <end position="222"/>
    </location>
</feature>
<comment type="subcellular location">
    <subcellularLocation>
        <location evidence="5">Cell membrane</location>
        <topology evidence="5">Multi-pass membrane protein</topology>
    </subcellularLocation>
    <subcellularLocation>
        <location evidence="1">Membrane</location>
        <topology evidence="1">Multi-pass membrane protein</topology>
    </subcellularLocation>
</comment>
<evidence type="ECO:0000313" key="6">
    <source>
        <dbReference type="EMBL" id="SDZ97851.1"/>
    </source>
</evidence>
<sequence length="249" mass="26818">MTAVHLFDTPLLLLLLAIVAFLYASVGHGGASGYLALMSAFAFPVTFMKPTALVLNILVSGIAFYFYYREKKFKWNLFYPFAITSVPFSFLGGYLTVSTFYYKIILATALIFAVMRLLGLLGKTKEEITPVNIYLALFVGALIGLLSGLIGIGGGIILSPVILLLGWGTMKETAAVSALFIFVNSISGISGFLLQGGLLPESSLPLIAIVFIGGFFGAYYGSKKFNTLVLRNVLAVVLSIAIYKLYVTA</sequence>
<evidence type="ECO:0000313" key="7">
    <source>
        <dbReference type="Proteomes" id="UP000198951"/>
    </source>
</evidence>
<dbReference type="InterPro" id="IPR002781">
    <property type="entry name" value="TM_pro_TauE-like"/>
</dbReference>
<dbReference type="PANTHER" id="PTHR43701">
    <property type="entry name" value="MEMBRANE TRANSPORTER PROTEIN MJ0441-RELATED"/>
    <property type="match status" value="1"/>
</dbReference>
<proteinExistence type="inferred from homology"/>
<name>A0A1H3XFY1_9FLAO</name>
<dbReference type="RefSeq" id="WP_091084170.1">
    <property type="nucleotide sequence ID" value="NZ_FNRD01000001.1"/>
</dbReference>
<comment type="similarity">
    <text evidence="5">Belongs to the 4-toluene sulfonate uptake permease (TSUP) (TC 2.A.102) family.</text>
</comment>
<dbReference type="PANTHER" id="PTHR43701:SF5">
    <property type="entry name" value="MEMBRANE TRANSPORTER PROTEIN-RELATED"/>
    <property type="match status" value="1"/>
</dbReference>